<dbReference type="Gene3D" id="3.10.129.10">
    <property type="entry name" value="Hotdog Thioesterase"/>
    <property type="match status" value="1"/>
</dbReference>
<dbReference type="PANTHER" id="PTHR21660:SF1">
    <property type="entry name" value="ACYL-COENZYME A THIOESTERASE 13"/>
    <property type="match status" value="1"/>
</dbReference>
<proteinExistence type="inferred from homology"/>
<dbReference type="InterPro" id="IPR029069">
    <property type="entry name" value="HotDog_dom_sf"/>
</dbReference>
<dbReference type="SUPFAM" id="SSF54637">
    <property type="entry name" value="Thioesterase/thiol ester dehydrase-isomerase"/>
    <property type="match status" value="1"/>
</dbReference>
<protein>
    <submittedName>
        <fullName evidence="5">PaaI family thioesterase</fullName>
    </submittedName>
</protein>
<evidence type="ECO:0000256" key="1">
    <source>
        <dbReference type="ARBA" id="ARBA00008324"/>
    </source>
</evidence>
<dbReference type="PANTHER" id="PTHR21660">
    <property type="entry name" value="THIOESTERASE SUPERFAMILY MEMBER-RELATED"/>
    <property type="match status" value="1"/>
</dbReference>
<comment type="similarity">
    <text evidence="1">Belongs to the thioesterase PaaI family.</text>
</comment>
<comment type="caution">
    <text evidence="5">The sequence shown here is derived from an EMBL/GenBank/DDBJ whole genome shotgun (WGS) entry which is preliminary data.</text>
</comment>
<evidence type="ECO:0000313" key="5">
    <source>
        <dbReference type="EMBL" id="NDJ90091.1"/>
    </source>
</evidence>
<dbReference type="GO" id="GO:0047617">
    <property type="term" value="F:fatty acyl-CoA hydrolase activity"/>
    <property type="evidence" value="ECO:0007669"/>
    <property type="project" value="InterPro"/>
</dbReference>
<dbReference type="RefSeq" id="WP_162112502.1">
    <property type="nucleotide sequence ID" value="NZ_JAACYR010000041.1"/>
</dbReference>
<accession>A0A7K3LCJ8</accession>
<evidence type="ECO:0000313" key="6">
    <source>
        <dbReference type="Proteomes" id="UP000466523"/>
    </source>
</evidence>
<dbReference type="NCBIfam" id="TIGR00369">
    <property type="entry name" value="unchar_dom_1"/>
    <property type="match status" value="1"/>
</dbReference>
<reference evidence="5 6" key="1">
    <citation type="submission" date="2020-01" db="EMBL/GenBank/DDBJ databases">
        <authorList>
            <person name="Sanchez-Estrada R."/>
            <person name="Gonzalez-Y-Merchand J.A."/>
            <person name="Rivera-Gutierrez S."/>
        </authorList>
    </citation>
    <scope>NUCLEOTIDE SEQUENCE [LARGE SCALE GENOMIC DNA]</scope>
    <source>
        <strain evidence="5 6">CST 7247</strain>
    </source>
</reference>
<keyword evidence="2" id="KW-0378">Hydrolase</keyword>
<dbReference type="CDD" id="cd03443">
    <property type="entry name" value="PaaI_thioesterase"/>
    <property type="match status" value="1"/>
</dbReference>
<feature type="compositionally biased region" description="Low complexity" evidence="3">
    <location>
        <begin position="1"/>
        <end position="13"/>
    </location>
</feature>
<evidence type="ECO:0000256" key="2">
    <source>
        <dbReference type="ARBA" id="ARBA00022801"/>
    </source>
</evidence>
<dbReference type="InterPro" id="IPR003736">
    <property type="entry name" value="PAAI_dom"/>
</dbReference>
<dbReference type="InterPro" id="IPR039298">
    <property type="entry name" value="ACOT13"/>
</dbReference>
<sequence length="147" mass="15863">MSKPEQTQQTQETPEARWKRQAQHYESGVPFNRQCGVRVLRWDDEQVVMTLAHAEWLCHSGNGFHGGVVASLADTCGTAASLAASGAQGFIATVSMNINYLSAATSDLTATGVCIKPGRRIQVSQVHVRDATDRLVAEAIITNAKPL</sequence>
<gene>
    <name evidence="5" type="ORF">GWR20_13160</name>
</gene>
<organism evidence="5 6">
    <name type="scientific">Mycolicibacter kumamotonensis</name>
    <dbReference type="NCBI Taxonomy" id="354243"/>
    <lineage>
        <taxon>Bacteria</taxon>
        <taxon>Bacillati</taxon>
        <taxon>Actinomycetota</taxon>
        <taxon>Actinomycetes</taxon>
        <taxon>Mycobacteriales</taxon>
        <taxon>Mycobacteriaceae</taxon>
        <taxon>Mycolicibacter</taxon>
    </lineage>
</organism>
<dbReference type="InterPro" id="IPR006683">
    <property type="entry name" value="Thioestr_dom"/>
</dbReference>
<dbReference type="Proteomes" id="UP000466523">
    <property type="component" value="Unassembled WGS sequence"/>
</dbReference>
<feature type="region of interest" description="Disordered" evidence="3">
    <location>
        <begin position="1"/>
        <end position="21"/>
    </location>
</feature>
<feature type="domain" description="Thioesterase" evidence="4">
    <location>
        <begin position="64"/>
        <end position="137"/>
    </location>
</feature>
<evidence type="ECO:0000256" key="3">
    <source>
        <dbReference type="SAM" id="MobiDB-lite"/>
    </source>
</evidence>
<name>A0A7K3LCJ8_9MYCO</name>
<evidence type="ECO:0000259" key="4">
    <source>
        <dbReference type="Pfam" id="PF03061"/>
    </source>
</evidence>
<dbReference type="AlphaFoldDB" id="A0A7K3LCJ8"/>
<dbReference type="Pfam" id="PF03061">
    <property type="entry name" value="4HBT"/>
    <property type="match status" value="1"/>
</dbReference>
<dbReference type="EMBL" id="JAACYR010000041">
    <property type="protein sequence ID" value="NDJ90091.1"/>
    <property type="molecule type" value="Genomic_DNA"/>
</dbReference>